<dbReference type="SUPFAM" id="SSF56935">
    <property type="entry name" value="Porins"/>
    <property type="match status" value="1"/>
</dbReference>
<organism evidence="2 3">
    <name type="scientific">Geotalea daltonii (strain DSM 22248 / JCM 15807 / FRC-32)</name>
    <name type="common">Geobacter daltonii</name>
    <dbReference type="NCBI Taxonomy" id="316067"/>
    <lineage>
        <taxon>Bacteria</taxon>
        <taxon>Pseudomonadati</taxon>
        <taxon>Thermodesulfobacteriota</taxon>
        <taxon>Desulfuromonadia</taxon>
        <taxon>Geobacterales</taxon>
        <taxon>Geobacteraceae</taxon>
        <taxon>Geotalea</taxon>
    </lineage>
</organism>
<keyword evidence="3" id="KW-1185">Reference proteome</keyword>
<dbReference type="HOGENOM" id="CLU_384850_0_0_7"/>
<feature type="chain" id="PRO_5002886462" evidence="1">
    <location>
        <begin position="28"/>
        <end position="701"/>
    </location>
</feature>
<keyword evidence="1" id="KW-0732">Signal</keyword>
<accession>B9M2Q8</accession>
<dbReference type="AlphaFoldDB" id="B9M2Q8"/>
<proteinExistence type="predicted"/>
<dbReference type="EMBL" id="CP001390">
    <property type="protein sequence ID" value="ACM21254.1"/>
    <property type="molecule type" value="Genomic_DNA"/>
</dbReference>
<protein>
    <submittedName>
        <fullName evidence="2">Outer membrane channel, putative</fullName>
    </submittedName>
</protein>
<evidence type="ECO:0000256" key="1">
    <source>
        <dbReference type="SAM" id="SignalP"/>
    </source>
</evidence>
<evidence type="ECO:0000313" key="2">
    <source>
        <dbReference type="EMBL" id="ACM21254.1"/>
    </source>
</evidence>
<sequence length="701" mass="79384">MIKLLRLTCLLAAALVVFNLSVINALASEKPDTSTETENHLADGSELSELDEALLQEAFPAKAAETHSLLEGYTGYRFLTIDNYGGRASKYNYLHSGIIGGASYNRLGQDLKFTLDGNYLNDKDYYGDLNFDYAGEYRFHLRTEALFHNTTGEILFSEPIDFPGIAYIPHQDSSLTGYGLKTEQDSASLRYKIHDFPLHVNLGYWRMVKEGTSQIRFADIAFEGTLNNFFARSRSVNRETHEGKIGFDTHLGPIDLIYNFQIRQFINKAEQLRDNYVERNVFGSIHRSGIQEHNEDTDSRYFAHTVKLHTSLAGGLVGAGSYTYGKRDNLSRLNDTTGADQTSANLHNYAGDLVYTPFKELSLGFKYRRQEVENRNPSTITNSFFINNILAVRPSIGTEKDVILATLLFRPTNQLTVKGEYKGEFLHRNLVHYLDETLNWYLNENESTHKGSISVISRPLKGLRVTARYGYTSTDHPSYGTSFAQKHEGELTSNYNLSGRLGFTASYRNSRELNDEMQRRVISSSTPPVEYAQFSPLLSRDKTTRNFTTAAWFSPFPKLTITASYGFLQNDMDQGLMFSITGDGSLAASNYRSASHLYSLGTAYRFTEKADLSLTLQEVHSLSEFKPENKTFPDPYGYTSGITELSRSKTVETSFSARGNYRFTRNLTCSMEYMLQDYYDKFYSQFDGTVHSITAYVSAKW</sequence>
<gene>
    <name evidence="2" type="ordered locus">Geob_2911</name>
</gene>
<dbReference type="STRING" id="316067.Geob_2911"/>
<dbReference type="RefSeq" id="WP_012647982.1">
    <property type="nucleotide sequence ID" value="NC_011979.1"/>
</dbReference>
<dbReference type="KEGG" id="geo:Geob_2911"/>
<reference evidence="2 3" key="1">
    <citation type="submission" date="2009-01" db="EMBL/GenBank/DDBJ databases">
        <title>Complete sequence of Geobacter sp. FRC-32.</title>
        <authorList>
            <consortium name="US DOE Joint Genome Institute"/>
            <person name="Lucas S."/>
            <person name="Copeland A."/>
            <person name="Lapidus A."/>
            <person name="Glavina del Rio T."/>
            <person name="Dalin E."/>
            <person name="Tice H."/>
            <person name="Bruce D."/>
            <person name="Goodwin L."/>
            <person name="Pitluck S."/>
            <person name="Saunders E."/>
            <person name="Brettin T."/>
            <person name="Detter J.C."/>
            <person name="Han C."/>
            <person name="Larimer F."/>
            <person name="Land M."/>
            <person name="Hauser L."/>
            <person name="Kyrpides N."/>
            <person name="Ovchinnikova G."/>
            <person name="Kostka J."/>
            <person name="Richardson P."/>
        </authorList>
    </citation>
    <scope>NUCLEOTIDE SEQUENCE [LARGE SCALE GENOMIC DNA]</scope>
    <source>
        <strain evidence="3">DSM 22248 / JCM 15807 / FRC-32</strain>
    </source>
</reference>
<dbReference type="Proteomes" id="UP000007721">
    <property type="component" value="Chromosome"/>
</dbReference>
<dbReference type="eggNOG" id="ENOG5032WW2">
    <property type="taxonomic scope" value="Bacteria"/>
</dbReference>
<dbReference type="OrthoDB" id="5389672at2"/>
<feature type="signal peptide" evidence="1">
    <location>
        <begin position="1"/>
        <end position="27"/>
    </location>
</feature>
<name>B9M2Q8_GEODF</name>
<evidence type="ECO:0000313" key="3">
    <source>
        <dbReference type="Proteomes" id="UP000007721"/>
    </source>
</evidence>